<keyword evidence="1" id="KW-0732">Signal</keyword>
<name>X1JT14_9ZZZZ</name>
<dbReference type="PANTHER" id="PTHR30570">
    <property type="entry name" value="PERIPLASMIC PHOSPHATE BINDING COMPONENT OF PHOSPHATE ABC TRANSPORTER"/>
    <property type="match status" value="1"/>
</dbReference>
<proteinExistence type="predicted"/>
<accession>X1JT14</accession>
<reference evidence="3" key="1">
    <citation type="journal article" date="2014" name="Front. Microbiol.">
        <title>High frequency of phylogenetically diverse reductive dehalogenase-homologous genes in deep subseafloor sedimentary metagenomes.</title>
        <authorList>
            <person name="Kawai M."/>
            <person name="Futagami T."/>
            <person name="Toyoda A."/>
            <person name="Takaki Y."/>
            <person name="Nishi S."/>
            <person name="Hori S."/>
            <person name="Arai W."/>
            <person name="Tsubouchi T."/>
            <person name="Morono Y."/>
            <person name="Uchiyama I."/>
            <person name="Ito T."/>
            <person name="Fujiyama A."/>
            <person name="Inagaki F."/>
            <person name="Takami H."/>
        </authorList>
    </citation>
    <scope>NUCLEOTIDE SEQUENCE</scope>
    <source>
        <strain evidence="3">Expedition CK06-06</strain>
    </source>
</reference>
<feature type="non-terminal residue" evidence="3">
    <location>
        <position position="1"/>
    </location>
</feature>
<dbReference type="AlphaFoldDB" id="X1JT14"/>
<protein>
    <recommendedName>
        <fullName evidence="2">PBP domain-containing protein</fullName>
    </recommendedName>
</protein>
<evidence type="ECO:0000259" key="2">
    <source>
        <dbReference type="Pfam" id="PF12849"/>
    </source>
</evidence>
<dbReference type="PANTHER" id="PTHR30570:SF1">
    <property type="entry name" value="PHOSPHATE-BINDING PROTEIN PSTS"/>
    <property type="match status" value="1"/>
</dbReference>
<sequence>DLGGRDEKIIPVTREEGSGTRGSFEDMIMGEAEISDACLVQDSNGAVREIIATTPQGIGYISVGLVDEREKAVAINGVLPTLENIASRKYRFSRPFLFLLLTEPQDNVRKFIDYVLSKEGQDILKKDGLIPATEIYND</sequence>
<feature type="domain" description="PBP" evidence="2">
    <location>
        <begin position="3"/>
        <end position="119"/>
    </location>
</feature>
<evidence type="ECO:0000256" key="1">
    <source>
        <dbReference type="ARBA" id="ARBA00022729"/>
    </source>
</evidence>
<dbReference type="SUPFAM" id="SSF53850">
    <property type="entry name" value="Periplasmic binding protein-like II"/>
    <property type="match status" value="1"/>
</dbReference>
<comment type="caution">
    <text evidence="3">The sequence shown here is derived from an EMBL/GenBank/DDBJ whole genome shotgun (WGS) entry which is preliminary data.</text>
</comment>
<dbReference type="InterPro" id="IPR050811">
    <property type="entry name" value="Phosphate_ABC_transporter"/>
</dbReference>
<dbReference type="EMBL" id="BARV01002885">
    <property type="protein sequence ID" value="GAH97212.1"/>
    <property type="molecule type" value="Genomic_DNA"/>
</dbReference>
<dbReference type="Gene3D" id="3.40.190.10">
    <property type="entry name" value="Periplasmic binding protein-like II"/>
    <property type="match status" value="2"/>
</dbReference>
<gene>
    <name evidence="3" type="ORF">S06H3_07190</name>
</gene>
<dbReference type="InterPro" id="IPR024370">
    <property type="entry name" value="PBP_domain"/>
</dbReference>
<dbReference type="Pfam" id="PF12849">
    <property type="entry name" value="PBP_like_2"/>
    <property type="match status" value="1"/>
</dbReference>
<evidence type="ECO:0000313" key="3">
    <source>
        <dbReference type="EMBL" id="GAH97212.1"/>
    </source>
</evidence>
<organism evidence="3">
    <name type="scientific">marine sediment metagenome</name>
    <dbReference type="NCBI Taxonomy" id="412755"/>
    <lineage>
        <taxon>unclassified sequences</taxon>
        <taxon>metagenomes</taxon>
        <taxon>ecological metagenomes</taxon>
    </lineage>
</organism>